<dbReference type="GO" id="GO:0003735">
    <property type="term" value="F:structural constituent of ribosome"/>
    <property type="evidence" value="ECO:0007669"/>
    <property type="project" value="InterPro"/>
</dbReference>
<accession>A0A6M2DGW0</accession>
<name>A0A6M2DGW0_XENCH</name>
<proteinExistence type="predicted"/>
<reference evidence="2" key="1">
    <citation type="submission" date="2020-03" db="EMBL/GenBank/DDBJ databases">
        <title>Transcriptomic Profiling of the Digestive Tract of the Rat Flea, Xenopsylla cheopis, Following Blood Feeding and Infection with Yersinia pestis.</title>
        <authorList>
            <person name="Bland D.M."/>
            <person name="Martens C.A."/>
            <person name="Virtaneva K."/>
            <person name="Kanakabandi K."/>
            <person name="Long D."/>
            <person name="Rosenke R."/>
            <person name="Saturday G.A."/>
            <person name="Hoyt F.H."/>
            <person name="Bruno D.P."/>
            <person name="Ribeiro J.M.C."/>
            <person name="Hinnebusch J."/>
        </authorList>
    </citation>
    <scope>NUCLEOTIDE SEQUENCE</scope>
</reference>
<dbReference type="InterPro" id="IPR005679">
    <property type="entry name" value="Ribosomal_uS12_bac"/>
</dbReference>
<dbReference type="AlphaFoldDB" id="A0A6M2DGW0"/>
<feature type="compositionally biased region" description="Basic and acidic residues" evidence="1">
    <location>
        <begin position="100"/>
        <end position="112"/>
    </location>
</feature>
<dbReference type="SUPFAM" id="SSF50249">
    <property type="entry name" value="Nucleic acid-binding proteins"/>
    <property type="match status" value="1"/>
</dbReference>
<feature type="compositionally biased region" description="Basic and acidic residues" evidence="1">
    <location>
        <begin position="122"/>
        <end position="146"/>
    </location>
</feature>
<feature type="compositionally biased region" description="Polar residues" evidence="1">
    <location>
        <begin position="148"/>
        <end position="161"/>
    </location>
</feature>
<dbReference type="GO" id="GO:0006412">
    <property type="term" value="P:translation"/>
    <property type="evidence" value="ECO:0007669"/>
    <property type="project" value="InterPro"/>
</dbReference>
<organism evidence="2">
    <name type="scientific">Xenopsylla cheopis</name>
    <name type="common">Oriental rat flea</name>
    <name type="synonym">Pulex cheopis</name>
    <dbReference type="NCBI Taxonomy" id="163159"/>
    <lineage>
        <taxon>Eukaryota</taxon>
        <taxon>Metazoa</taxon>
        <taxon>Ecdysozoa</taxon>
        <taxon>Arthropoda</taxon>
        <taxon>Hexapoda</taxon>
        <taxon>Insecta</taxon>
        <taxon>Pterygota</taxon>
        <taxon>Neoptera</taxon>
        <taxon>Endopterygota</taxon>
        <taxon>Siphonaptera</taxon>
        <taxon>Pulicidae</taxon>
        <taxon>Xenopsyllinae</taxon>
        <taxon>Xenopsylla</taxon>
    </lineage>
</organism>
<feature type="compositionally biased region" description="Basic and acidic residues" evidence="1">
    <location>
        <begin position="67"/>
        <end position="88"/>
    </location>
</feature>
<dbReference type="EMBL" id="GIIL01001837">
    <property type="protein sequence ID" value="NOV45563.1"/>
    <property type="molecule type" value="Transcribed_RNA"/>
</dbReference>
<keyword evidence="2" id="KW-0687">Ribonucleoprotein</keyword>
<evidence type="ECO:0000256" key="1">
    <source>
        <dbReference type="SAM" id="MobiDB-lite"/>
    </source>
</evidence>
<evidence type="ECO:0000313" key="2">
    <source>
        <dbReference type="EMBL" id="NOV45563.1"/>
    </source>
</evidence>
<dbReference type="Gene3D" id="2.40.50.140">
    <property type="entry name" value="Nucleic acid-binding proteins"/>
    <property type="match status" value="1"/>
</dbReference>
<dbReference type="GO" id="GO:0015935">
    <property type="term" value="C:small ribosomal subunit"/>
    <property type="evidence" value="ECO:0007669"/>
    <property type="project" value="InterPro"/>
</dbReference>
<feature type="compositionally biased region" description="Basic and acidic residues" evidence="1">
    <location>
        <begin position="49"/>
        <end position="59"/>
    </location>
</feature>
<sequence>MATINHTVRKPPSTKIAKRNGPPEEPRTKKRGIQNQEQTTTKKKPKQAMRKEGKERAKNALEATADNAREGNNQKKNELSRTRREPGKHMQGVRNNTLRRTLEGTPVKDRKQTRAKQTVKKPKAEQPAAKERQTKAHEKQNKKLEVKTTPNEQQRIPTPQSHRMAKRKT</sequence>
<dbReference type="InterPro" id="IPR012340">
    <property type="entry name" value="NA-bd_OB-fold"/>
</dbReference>
<keyword evidence="2" id="KW-0689">Ribosomal protein</keyword>
<feature type="region of interest" description="Disordered" evidence="1">
    <location>
        <begin position="1"/>
        <end position="169"/>
    </location>
</feature>
<dbReference type="PRINTS" id="PR01034">
    <property type="entry name" value="RIBOSOMALS12"/>
</dbReference>
<protein>
    <submittedName>
        <fullName evidence="2">Putative 30s ribosomal protein s12</fullName>
    </submittedName>
</protein>